<proteinExistence type="predicted"/>
<dbReference type="EMBL" id="KV923322">
    <property type="protein sequence ID" value="PIN98046.1"/>
    <property type="molecule type" value="Genomic_DNA"/>
</dbReference>
<reference evidence="2" key="1">
    <citation type="journal article" date="2017" name="Nat. Commun.">
        <title>The North American bullfrog draft genome provides insight into hormonal regulation of long noncoding RNA.</title>
        <authorList>
            <person name="Hammond S.A."/>
            <person name="Warren R.L."/>
            <person name="Vandervalk B.P."/>
            <person name="Kucuk E."/>
            <person name="Khan H."/>
            <person name="Gibb E.A."/>
            <person name="Pandoh P."/>
            <person name="Kirk H."/>
            <person name="Zhao Y."/>
            <person name="Jones M."/>
            <person name="Mungall A.J."/>
            <person name="Coope R."/>
            <person name="Pleasance S."/>
            <person name="Moore R.A."/>
            <person name="Holt R.A."/>
            <person name="Round J.M."/>
            <person name="Ohora S."/>
            <person name="Walle B.V."/>
            <person name="Veldhoen N."/>
            <person name="Helbing C.C."/>
            <person name="Birol I."/>
        </authorList>
    </citation>
    <scope>NUCLEOTIDE SEQUENCE [LARGE SCALE GENOMIC DNA]</scope>
</reference>
<accession>A0A2G9P3Y4</accession>
<sequence>FRFNDEVKHIKVVEKDSWIHITEAKKFESLLHCDALELSPAADIFKRSTSGY</sequence>
<evidence type="ECO:0000313" key="1">
    <source>
        <dbReference type="EMBL" id="PIN98046.1"/>
    </source>
</evidence>
<protein>
    <submittedName>
        <fullName evidence="1">Uncharacterized protein</fullName>
    </submittedName>
</protein>
<dbReference type="OrthoDB" id="5340910at2759"/>
<name>A0A2G9P3Y4_AQUCT</name>
<organism evidence="1 2">
    <name type="scientific">Aquarana catesbeiana</name>
    <name type="common">American bullfrog</name>
    <name type="synonym">Rana catesbeiana</name>
    <dbReference type="NCBI Taxonomy" id="8400"/>
    <lineage>
        <taxon>Eukaryota</taxon>
        <taxon>Metazoa</taxon>
        <taxon>Chordata</taxon>
        <taxon>Craniata</taxon>
        <taxon>Vertebrata</taxon>
        <taxon>Euteleostomi</taxon>
        <taxon>Amphibia</taxon>
        <taxon>Batrachia</taxon>
        <taxon>Anura</taxon>
        <taxon>Neobatrachia</taxon>
        <taxon>Ranoidea</taxon>
        <taxon>Ranidae</taxon>
        <taxon>Aquarana</taxon>
    </lineage>
</organism>
<evidence type="ECO:0000313" key="2">
    <source>
        <dbReference type="Proteomes" id="UP000228934"/>
    </source>
</evidence>
<dbReference type="AlphaFoldDB" id="A0A2G9P3Y4"/>
<gene>
    <name evidence="1" type="ORF">AB205_0112310</name>
</gene>
<keyword evidence="2" id="KW-1185">Reference proteome</keyword>
<feature type="non-terminal residue" evidence="1">
    <location>
        <position position="1"/>
    </location>
</feature>
<dbReference type="Proteomes" id="UP000228934">
    <property type="component" value="Unassembled WGS sequence"/>
</dbReference>